<gene>
    <name evidence="1" type="ORF">GMARGA_LOCUS24476</name>
</gene>
<comment type="caution">
    <text evidence="1">The sequence shown here is derived from an EMBL/GenBank/DDBJ whole genome shotgun (WGS) entry which is preliminary data.</text>
</comment>
<evidence type="ECO:0000313" key="2">
    <source>
        <dbReference type="Proteomes" id="UP000789901"/>
    </source>
</evidence>
<name>A0ABN7VZA0_GIGMA</name>
<organism evidence="1 2">
    <name type="scientific">Gigaspora margarita</name>
    <dbReference type="NCBI Taxonomy" id="4874"/>
    <lineage>
        <taxon>Eukaryota</taxon>
        <taxon>Fungi</taxon>
        <taxon>Fungi incertae sedis</taxon>
        <taxon>Mucoromycota</taxon>
        <taxon>Glomeromycotina</taxon>
        <taxon>Glomeromycetes</taxon>
        <taxon>Diversisporales</taxon>
        <taxon>Gigasporaceae</taxon>
        <taxon>Gigaspora</taxon>
    </lineage>
</organism>
<dbReference type="Proteomes" id="UP000789901">
    <property type="component" value="Unassembled WGS sequence"/>
</dbReference>
<evidence type="ECO:0000313" key="1">
    <source>
        <dbReference type="EMBL" id="CAG8807358.1"/>
    </source>
</evidence>
<sequence>PTVHLLATGSIVPNLYYSPFLHDWWHVKSTKENGVTKQTFYPFRVGYKCRTEIKELQIIMRIVHGNMLNSQLSGFCCKANGISGNLSKNPTYAIKSICNKLFAEDKKNTRYSEPQIMGFDDQKILSELISDIPFQPFNISINKLSDIIHSIGVSLNEDWNYVGKGYSISMLYNYKKKRSLFYYGFKESCAFIEIYRAYELDFSYYRRDPDDMWSQTRLLKAIICYSNEWHNYEKLEKLYNYHLCKRILHQINWFVFFQKWQKNNNIIELYQSLGKIYQKNYEISNRELRAWHAMLNATGCTNITLFTCQESKIRNKLQNFTKEKNLLDLLYQTGFLHSTPSIVPNSTEIFWDCFKQSLDNNKRGLDGKQRILLIIADHFLYQILRQKLQILSNTINTAKMYARINGYGSSNSDSWDLRWWTTAKLHKELENLNIPVDKNMSRRGKRLSKDVVEALKRFFMLGQANSSDCYTASDMHHGLLELVESGEINEDDIPTQSTIENWINRYSQESKKKAAEQVLLTHK</sequence>
<dbReference type="EMBL" id="CAJVQB010025865">
    <property type="protein sequence ID" value="CAG8807358.1"/>
    <property type="molecule type" value="Genomic_DNA"/>
</dbReference>
<protein>
    <submittedName>
        <fullName evidence="1">26510_t:CDS:1</fullName>
    </submittedName>
</protein>
<keyword evidence="2" id="KW-1185">Reference proteome</keyword>
<accession>A0ABN7VZA0</accession>
<reference evidence="1 2" key="1">
    <citation type="submission" date="2021-06" db="EMBL/GenBank/DDBJ databases">
        <authorList>
            <person name="Kallberg Y."/>
            <person name="Tangrot J."/>
            <person name="Rosling A."/>
        </authorList>
    </citation>
    <scope>NUCLEOTIDE SEQUENCE [LARGE SCALE GENOMIC DNA]</scope>
    <source>
        <strain evidence="1 2">120-4 pot B 10/14</strain>
    </source>
</reference>
<feature type="non-terminal residue" evidence="1">
    <location>
        <position position="1"/>
    </location>
</feature>
<proteinExistence type="predicted"/>